<accession>A0A517QQ62</accession>
<evidence type="ECO:0000313" key="3">
    <source>
        <dbReference type="Proteomes" id="UP000315724"/>
    </source>
</evidence>
<keyword evidence="1" id="KW-0732">Signal</keyword>
<feature type="signal peptide" evidence="1">
    <location>
        <begin position="1"/>
        <end position="21"/>
    </location>
</feature>
<feature type="chain" id="PRO_5022061509" evidence="1">
    <location>
        <begin position="22"/>
        <end position="155"/>
    </location>
</feature>
<protein>
    <submittedName>
        <fullName evidence="2">Uncharacterized protein</fullName>
    </submittedName>
</protein>
<organism evidence="2 3">
    <name type="scientific">Thalassoglobus polymorphus</name>
    <dbReference type="NCBI Taxonomy" id="2527994"/>
    <lineage>
        <taxon>Bacteria</taxon>
        <taxon>Pseudomonadati</taxon>
        <taxon>Planctomycetota</taxon>
        <taxon>Planctomycetia</taxon>
        <taxon>Planctomycetales</taxon>
        <taxon>Planctomycetaceae</taxon>
        <taxon>Thalassoglobus</taxon>
    </lineage>
</organism>
<proteinExistence type="predicted"/>
<dbReference type="Proteomes" id="UP000315724">
    <property type="component" value="Chromosome"/>
</dbReference>
<keyword evidence="3" id="KW-1185">Reference proteome</keyword>
<name>A0A517QQ62_9PLAN</name>
<dbReference type="OrthoDB" id="215220at2"/>
<evidence type="ECO:0000256" key="1">
    <source>
        <dbReference type="SAM" id="SignalP"/>
    </source>
</evidence>
<dbReference type="KEGG" id="tpol:Mal48_30170"/>
<evidence type="ECO:0000313" key="2">
    <source>
        <dbReference type="EMBL" id="QDT33762.1"/>
    </source>
</evidence>
<dbReference type="AlphaFoldDB" id="A0A517QQ62"/>
<dbReference type="RefSeq" id="WP_145200597.1">
    <property type="nucleotide sequence ID" value="NZ_CP036267.1"/>
</dbReference>
<gene>
    <name evidence="2" type="ORF">Mal48_30170</name>
</gene>
<dbReference type="EMBL" id="CP036267">
    <property type="protein sequence ID" value="QDT33762.1"/>
    <property type="molecule type" value="Genomic_DNA"/>
</dbReference>
<sequence precursor="true">MTTLRTLALAAILMSVGYLLGQANVGANFVNAQQVGENVPEETVEKIRVANRNLNEAMEALKSAGMYESVTEGPNAFLILSGGGNARQDLESGRGVDPETFAGLYAGRAIPEIQDLIGKDEQNRLTYNDEVIRIYSKSRLQRVLANRTKLTEVNF</sequence>
<reference evidence="2 3" key="1">
    <citation type="submission" date="2019-02" db="EMBL/GenBank/DDBJ databases">
        <title>Deep-cultivation of Planctomycetes and their phenomic and genomic characterization uncovers novel biology.</title>
        <authorList>
            <person name="Wiegand S."/>
            <person name="Jogler M."/>
            <person name="Boedeker C."/>
            <person name="Pinto D."/>
            <person name="Vollmers J."/>
            <person name="Rivas-Marin E."/>
            <person name="Kohn T."/>
            <person name="Peeters S.H."/>
            <person name="Heuer A."/>
            <person name="Rast P."/>
            <person name="Oberbeckmann S."/>
            <person name="Bunk B."/>
            <person name="Jeske O."/>
            <person name="Meyerdierks A."/>
            <person name="Storesund J.E."/>
            <person name="Kallscheuer N."/>
            <person name="Luecker S."/>
            <person name="Lage O.M."/>
            <person name="Pohl T."/>
            <person name="Merkel B.J."/>
            <person name="Hornburger P."/>
            <person name="Mueller R.-W."/>
            <person name="Bruemmer F."/>
            <person name="Labrenz M."/>
            <person name="Spormann A.M."/>
            <person name="Op den Camp H."/>
            <person name="Overmann J."/>
            <person name="Amann R."/>
            <person name="Jetten M.S.M."/>
            <person name="Mascher T."/>
            <person name="Medema M.H."/>
            <person name="Devos D.P."/>
            <person name="Kaster A.-K."/>
            <person name="Ovreas L."/>
            <person name="Rohde M."/>
            <person name="Galperin M.Y."/>
            <person name="Jogler C."/>
        </authorList>
    </citation>
    <scope>NUCLEOTIDE SEQUENCE [LARGE SCALE GENOMIC DNA]</scope>
    <source>
        <strain evidence="2 3">Mal48</strain>
    </source>
</reference>